<dbReference type="GO" id="GO:0006048">
    <property type="term" value="P:UDP-N-acetylglucosamine biosynthetic process"/>
    <property type="evidence" value="ECO:0007669"/>
    <property type="project" value="TreeGrafter"/>
</dbReference>
<evidence type="ECO:0000313" key="4">
    <source>
        <dbReference type="Proteomes" id="UP000015105"/>
    </source>
</evidence>
<reference evidence="4" key="1">
    <citation type="journal article" date="2014" name="Science">
        <title>Ancient hybridizations among the ancestral genomes of bread wheat.</title>
        <authorList>
            <consortium name="International Wheat Genome Sequencing Consortium,"/>
            <person name="Marcussen T."/>
            <person name="Sandve S.R."/>
            <person name="Heier L."/>
            <person name="Spannagl M."/>
            <person name="Pfeifer M."/>
            <person name="Jakobsen K.S."/>
            <person name="Wulff B.B."/>
            <person name="Steuernagel B."/>
            <person name="Mayer K.F."/>
            <person name="Olsen O.A."/>
        </authorList>
    </citation>
    <scope>NUCLEOTIDE SEQUENCE [LARGE SCALE GENOMIC DNA]</scope>
    <source>
        <strain evidence="4">cv. AL8/78</strain>
    </source>
</reference>
<dbReference type="AlphaFoldDB" id="A0A453R877"/>
<dbReference type="Proteomes" id="UP000015105">
    <property type="component" value="Chromosome 7D"/>
</dbReference>
<dbReference type="InterPro" id="IPR005844">
    <property type="entry name" value="A-D-PHexomutase_a/b/a-I"/>
</dbReference>
<dbReference type="Gene3D" id="3.40.120.10">
    <property type="entry name" value="Alpha-D-Glucose-1,6-Bisphosphate, subunit A, domain 3"/>
    <property type="match status" value="1"/>
</dbReference>
<feature type="domain" description="Alpha-D-phosphohexomutase alpha/beta/alpha" evidence="2">
    <location>
        <begin position="46"/>
        <end position="115"/>
    </location>
</feature>
<keyword evidence="4" id="KW-1185">Reference proteome</keyword>
<comment type="similarity">
    <text evidence="1">Belongs to the phosphohexose mutase family.</text>
</comment>
<name>A0A453R877_AEGTS</name>
<reference evidence="3" key="5">
    <citation type="journal article" date="2021" name="G3 (Bethesda)">
        <title>Aegilops tauschii genome assembly Aet v5.0 features greater sequence contiguity and improved annotation.</title>
        <authorList>
            <person name="Wang L."/>
            <person name="Zhu T."/>
            <person name="Rodriguez J.C."/>
            <person name="Deal K.R."/>
            <person name="Dubcovsky J."/>
            <person name="McGuire P.E."/>
            <person name="Lux T."/>
            <person name="Spannagl M."/>
            <person name="Mayer K.F.X."/>
            <person name="Baldrich P."/>
            <person name="Meyers B.C."/>
            <person name="Huo N."/>
            <person name="Gu Y.Q."/>
            <person name="Zhou H."/>
            <person name="Devos K.M."/>
            <person name="Bennetzen J.L."/>
            <person name="Unver T."/>
            <person name="Budak H."/>
            <person name="Gulick P.J."/>
            <person name="Galiba G."/>
            <person name="Kalapos B."/>
            <person name="Nelson D.R."/>
            <person name="Li P."/>
            <person name="You F.M."/>
            <person name="Luo M.C."/>
            <person name="Dvorak J."/>
        </authorList>
    </citation>
    <scope>NUCLEOTIDE SEQUENCE [LARGE SCALE GENOMIC DNA]</scope>
    <source>
        <strain evidence="3">cv. AL8/78</strain>
    </source>
</reference>
<reference evidence="4" key="2">
    <citation type="journal article" date="2017" name="Nat. Plants">
        <title>The Aegilops tauschii genome reveals multiple impacts of transposons.</title>
        <authorList>
            <person name="Zhao G."/>
            <person name="Zou C."/>
            <person name="Li K."/>
            <person name="Wang K."/>
            <person name="Li T."/>
            <person name="Gao L."/>
            <person name="Zhang X."/>
            <person name="Wang H."/>
            <person name="Yang Z."/>
            <person name="Liu X."/>
            <person name="Jiang W."/>
            <person name="Mao L."/>
            <person name="Kong X."/>
            <person name="Jiao Y."/>
            <person name="Jia J."/>
        </authorList>
    </citation>
    <scope>NUCLEOTIDE SEQUENCE [LARGE SCALE GENOMIC DNA]</scope>
    <source>
        <strain evidence="4">cv. AL8/78</strain>
    </source>
</reference>
<protein>
    <recommendedName>
        <fullName evidence="2">Alpha-D-phosphohexomutase alpha/beta/alpha domain-containing protein</fullName>
    </recommendedName>
</protein>
<proteinExistence type="inferred from homology"/>
<evidence type="ECO:0000259" key="2">
    <source>
        <dbReference type="Pfam" id="PF02878"/>
    </source>
</evidence>
<evidence type="ECO:0000256" key="1">
    <source>
        <dbReference type="ARBA" id="ARBA00010231"/>
    </source>
</evidence>
<organism evidence="3 4">
    <name type="scientific">Aegilops tauschii subsp. strangulata</name>
    <name type="common">Goatgrass</name>
    <dbReference type="NCBI Taxonomy" id="200361"/>
    <lineage>
        <taxon>Eukaryota</taxon>
        <taxon>Viridiplantae</taxon>
        <taxon>Streptophyta</taxon>
        <taxon>Embryophyta</taxon>
        <taxon>Tracheophyta</taxon>
        <taxon>Spermatophyta</taxon>
        <taxon>Magnoliopsida</taxon>
        <taxon>Liliopsida</taxon>
        <taxon>Poales</taxon>
        <taxon>Poaceae</taxon>
        <taxon>BOP clade</taxon>
        <taxon>Pooideae</taxon>
        <taxon>Triticodae</taxon>
        <taxon>Triticeae</taxon>
        <taxon>Triticinae</taxon>
        <taxon>Aegilops</taxon>
    </lineage>
</organism>
<dbReference type="PANTHER" id="PTHR45955:SF1">
    <property type="entry name" value="PHOSPHOACETYLGLUCOSAMINE MUTASE"/>
    <property type="match status" value="1"/>
</dbReference>
<dbReference type="GO" id="GO:0004610">
    <property type="term" value="F:phosphoacetylglucosamine mutase activity"/>
    <property type="evidence" value="ECO:0007669"/>
    <property type="project" value="TreeGrafter"/>
</dbReference>
<sequence length="152" mass="16802">QDALVLSLNWTSGMLKMFTLLTYKLLVIPTNFLVRSQFALVVVHMQLVLQFAKDEGITLGGAHSAQVLLARDTRPTGEYLLDVATKGISAIVGSVALDMGILTTPQLHWMVRNKNRGLKASEADYFTQITESFRSFVIPARVISHGEHCIIC</sequence>
<dbReference type="EnsemblPlants" id="AET7Gv20497100.12">
    <property type="protein sequence ID" value="AET7Gv20497100.12"/>
    <property type="gene ID" value="AET7Gv20497100"/>
</dbReference>
<dbReference type="Pfam" id="PF02878">
    <property type="entry name" value="PGM_PMM_I"/>
    <property type="match status" value="1"/>
</dbReference>
<evidence type="ECO:0000313" key="3">
    <source>
        <dbReference type="EnsemblPlants" id="AET7Gv20497100.12"/>
    </source>
</evidence>
<dbReference type="Gramene" id="AET7Gv20497100.12">
    <property type="protein sequence ID" value="AET7Gv20497100.12"/>
    <property type="gene ID" value="AET7Gv20497100"/>
</dbReference>
<dbReference type="InterPro" id="IPR016055">
    <property type="entry name" value="A-D-PHexomutase_a/b/a-I/II/III"/>
</dbReference>
<reference evidence="3" key="3">
    <citation type="journal article" date="2017" name="Nature">
        <title>Genome sequence of the progenitor of the wheat D genome Aegilops tauschii.</title>
        <authorList>
            <person name="Luo M.C."/>
            <person name="Gu Y.Q."/>
            <person name="Puiu D."/>
            <person name="Wang H."/>
            <person name="Twardziok S.O."/>
            <person name="Deal K.R."/>
            <person name="Huo N."/>
            <person name="Zhu T."/>
            <person name="Wang L."/>
            <person name="Wang Y."/>
            <person name="McGuire P.E."/>
            <person name="Liu S."/>
            <person name="Long H."/>
            <person name="Ramasamy R.K."/>
            <person name="Rodriguez J.C."/>
            <person name="Van S.L."/>
            <person name="Yuan L."/>
            <person name="Wang Z."/>
            <person name="Xia Z."/>
            <person name="Xiao L."/>
            <person name="Anderson O.D."/>
            <person name="Ouyang S."/>
            <person name="Liang Y."/>
            <person name="Zimin A.V."/>
            <person name="Pertea G."/>
            <person name="Qi P."/>
            <person name="Bennetzen J.L."/>
            <person name="Dai X."/>
            <person name="Dawson M.W."/>
            <person name="Muller H.G."/>
            <person name="Kugler K."/>
            <person name="Rivarola-Duarte L."/>
            <person name="Spannagl M."/>
            <person name="Mayer K.F.X."/>
            <person name="Lu F.H."/>
            <person name="Bevan M.W."/>
            <person name="Leroy P."/>
            <person name="Li P."/>
            <person name="You F.M."/>
            <person name="Sun Q."/>
            <person name="Liu Z."/>
            <person name="Lyons E."/>
            <person name="Wicker T."/>
            <person name="Salzberg S.L."/>
            <person name="Devos K.M."/>
            <person name="Dvorak J."/>
        </authorList>
    </citation>
    <scope>NUCLEOTIDE SEQUENCE [LARGE SCALE GENOMIC DNA]</scope>
    <source>
        <strain evidence="3">cv. AL8/78</strain>
    </source>
</reference>
<dbReference type="PANTHER" id="PTHR45955">
    <property type="entry name" value="PHOSPHOACETYLGLUCOSAMINE MUTASE"/>
    <property type="match status" value="1"/>
</dbReference>
<reference evidence="3" key="4">
    <citation type="submission" date="2019-03" db="UniProtKB">
        <authorList>
            <consortium name="EnsemblPlants"/>
        </authorList>
    </citation>
    <scope>IDENTIFICATION</scope>
</reference>
<dbReference type="GO" id="GO:0005975">
    <property type="term" value="P:carbohydrate metabolic process"/>
    <property type="evidence" value="ECO:0007669"/>
    <property type="project" value="InterPro"/>
</dbReference>
<dbReference type="SUPFAM" id="SSF53738">
    <property type="entry name" value="Phosphoglucomutase, first 3 domains"/>
    <property type="match status" value="1"/>
</dbReference>
<accession>A0A453R877</accession>